<dbReference type="PRINTS" id="PR01210">
    <property type="entry name" value="GGTRANSPTASE"/>
</dbReference>
<dbReference type="SUPFAM" id="SSF56235">
    <property type="entry name" value="N-terminal nucleophile aminohydrolases (Ntn hydrolases)"/>
    <property type="match status" value="1"/>
</dbReference>
<protein>
    <submittedName>
        <fullName evidence="1">Uncharacterized protein</fullName>
    </submittedName>
</protein>
<comment type="caution">
    <text evidence="1">The sequence shown here is derived from an EMBL/GenBank/DDBJ whole genome shotgun (WGS) entry which is preliminary data.</text>
</comment>
<evidence type="ECO:0000313" key="2">
    <source>
        <dbReference type="Proteomes" id="UP001159405"/>
    </source>
</evidence>
<dbReference type="PANTHER" id="PTHR43199:SF1">
    <property type="entry name" value="GLUTATHIONE HYDROLASE PROENZYME"/>
    <property type="match status" value="1"/>
</dbReference>
<dbReference type="PANTHER" id="PTHR43199">
    <property type="entry name" value="GLUTATHIONE HYDROLASE"/>
    <property type="match status" value="1"/>
</dbReference>
<evidence type="ECO:0000313" key="1">
    <source>
        <dbReference type="EMBL" id="CAH3183359.1"/>
    </source>
</evidence>
<name>A0ABN8RZ30_9CNID</name>
<keyword evidence="2" id="KW-1185">Reference proteome</keyword>
<dbReference type="Proteomes" id="UP001159405">
    <property type="component" value="Unassembled WGS sequence"/>
</dbReference>
<accession>A0ABN8RZ30</accession>
<organism evidence="1 2">
    <name type="scientific">Porites lobata</name>
    <dbReference type="NCBI Taxonomy" id="104759"/>
    <lineage>
        <taxon>Eukaryota</taxon>
        <taxon>Metazoa</taxon>
        <taxon>Cnidaria</taxon>
        <taxon>Anthozoa</taxon>
        <taxon>Hexacorallia</taxon>
        <taxon>Scleractinia</taxon>
        <taxon>Fungiina</taxon>
        <taxon>Poritidae</taxon>
        <taxon>Porites</taxon>
    </lineage>
</organism>
<gene>
    <name evidence="1" type="ORF">PLOB_00028502</name>
</gene>
<dbReference type="EMBL" id="CALNXK010000351">
    <property type="protein sequence ID" value="CAH3183359.1"/>
    <property type="molecule type" value="Genomic_DNA"/>
</dbReference>
<dbReference type="Pfam" id="PF01019">
    <property type="entry name" value="G_glu_transpept"/>
    <property type="match status" value="1"/>
</dbReference>
<dbReference type="InterPro" id="IPR029055">
    <property type="entry name" value="Ntn_hydrolases_N"/>
</dbReference>
<reference evidence="1 2" key="1">
    <citation type="submission" date="2022-05" db="EMBL/GenBank/DDBJ databases">
        <authorList>
            <consortium name="Genoscope - CEA"/>
            <person name="William W."/>
        </authorList>
    </citation>
    <scope>NUCLEOTIDE SEQUENCE [LARGE SCALE GENOMIC DNA]</scope>
</reference>
<sequence>MTLNRFERPKPLVVSNGKGLVAGTTEPFVVHSGMDALRKGGTAMNACLAAALAEITLATGSYVSYAGVTQILYYEKSSTRVFSIIGGWNTPLHGDPSQIPKVHTTGNNGASVLVPGFIAGVVDAAQKFAKFPLETLFEPALFFSENGFKMSAELANSRGRSTHDIMVVRFSCPETTGVELN</sequence>
<dbReference type="InterPro" id="IPR051792">
    <property type="entry name" value="GGT_bact"/>
</dbReference>
<proteinExistence type="predicted"/>